<proteinExistence type="predicted"/>
<keyword evidence="1" id="KW-0732">Signal</keyword>
<dbReference type="AlphaFoldDB" id="A0A318GZM3"/>
<evidence type="ECO:0000259" key="2">
    <source>
        <dbReference type="Pfam" id="PF16036"/>
    </source>
</evidence>
<feature type="chain" id="PRO_5016275899" evidence="1">
    <location>
        <begin position="33"/>
        <end position="193"/>
    </location>
</feature>
<dbReference type="RefSeq" id="WP_110400791.1">
    <property type="nucleotide sequence ID" value="NZ_QJJS01000008.1"/>
</dbReference>
<dbReference type="OrthoDB" id="8527419at2"/>
<protein>
    <submittedName>
        <fullName evidence="3">Chalcone isomerase-like protein</fullName>
    </submittedName>
</protein>
<keyword evidence="4" id="KW-1185">Reference proteome</keyword>
<dbReference type="Pfam" id="PF16036">
    <property type="entry name" value="Chalcone_3"/>
    <property type="match status" value="1"/>
</dbReference>
<dbReference type="InterPro" id="IPR016087">
    <property type="entry name" value="Chalcone_isomerase"/>
</dbReference>
<gene>
    <name evidence="3" type="ORF">C7444_108102</name>
</gene>
<evidence type="ECO:0000313" key="4">
    <source>
        <dbReference type="Proteomes" id="UP000247811"/>
    </source>
</evidence>
<dbReference type="EMBL" id="QJJS01000008">
    <property type="protein sequence ID" value="PXW95843.1"/>
    <property type="molecule type" value="Genomic_DNA"/>
</dbReference>
<comment type="caution">
    <text evidence="3">The sequence shown here is derived from an EMBL/GenBank/DDBJ whole genome shotgun (WGS) entry which is preliminary data.</text>
</comment>
<dbReference type="GO" id="GO:0016853">
    <property type="term" value="F:isomerase activity"/>
    <property type="evidence" value="ECO:0007669"/>
    <property type="project" value="UniProtKB-KW"/>
</dbReference>
<dbReference type="Proteomes" id="UP000247811">
    <property type="component" value="Unassembled WGS sequence"/>
</dbReference>
<evidence type="ECO:0000313" key="3">
    <source>
        <dbReference type="EMBL" id="PXW95843.1"/>
    </source>
</evidence>
<organism evidence="3 4">
    <name type="scientific">Sphaerotilus hippei</name>
    <dbReference type="NCBI Taxonomy" id="744406"/>
    <lineage>
        <taxon>Bacteria</taxon>
        <taxon>Pseudomonadati</taxon>
        <taxon>Pseudomonadota</taxon>
        <taxon>Betaproteobacteria</taxon>
        <taxon>Burkholderiales</taxon>
        <taxon>Sphaerotilaceae</taxon>
        <taxon>Sphaerotilus</taxon>
    </lineage>
</organism>
<dbReference type="InterPro" id="IPR016088">
    <property type="entry name" value="Chalcone_isomerase_3-sand"/>
</dbReference>
<evidence type="ECO:0000256" key="1">
    <source>
        <dbReference type="SAM" id="SignalP"/>
    </source>
</evidence>
<feature type="signal peptide" evidence="1">
    <location>
        <begin position="1"/>
        <end position="32"/>
    </location>
</feature>
<dbReference type="Gene3D" id="3.50.70.10">
    <property type="match status" value="1"/>
</dbReference>
<keyword evidence="3" id="KW-0413">Isomerase</keyword>
<accession>A0A318GZM3</accession>
<feature type="domain" description="Chalcone isomerase" evidence="2">
    <location>
        <begin position="57"/>
        <end position="191"/>
    </location>
</feature>
<reference evidence="3 4" key="1">
    <citation type="submission" date="2018-05" db="EMBL/GenBank/DDBJ databases">
        <title>Genomic Encyclopedia of Type Strains, Phase IV (KMG-IV): sequencing the most valuable type-strain genomes for metagenomic binning, comparative biology and taxonomic classification.</title>
        <authorList>
            <person name="Goeker M."/>
        </authorList>
    </citation>
    <scope>NUCLEOTIDE SEQUENCE [LARGE SCALE GENOMIC DNA]</scope>
    <source>
        <strain evidence="3 4">DSM 566</strain>
    </source>
</reference>
<sequence>MAAQPGHLQRRRQLLRLAALSALPWAARPARAATAPAELGALLGPVRQQGRMQFRWFGLRIYEARLWVPESAPALTAERYAAGDFALELAYARTLDGAGIAERSLQEMRRVGRIEPAQESAWLAAMKSIFPDVQAGDRLVGHHRSASGVATFLFNGRPVGSVADAEFARLFFGIWLSTRSPEPALRAALLGTP</sequence>
<name>A0A318GZM3_9BURK</name>